<keyword evidence="1" id="KW-0812">Transmembrane</keyword>
<keyword evidence="1" id="KW-0472">Membrane</keyword>
<dbReference type="RefSeq" id="WP_048582731.1">
    <property type="nucleotide sequence ID" value="NZ_LFNT01000022.1"/>
</dbReference>
<feature type="transmembrane region" description="Helical" evidence="1">
    <location>
        <begin position="493"/>
        <end position="518"/>
    </location>
</feature>
<evidence type="ECO:0000256" key="1">
    <source>
        <dbReference type="SAM" id="Phobius"/>
    </source>
</evidence>
<protein>
    <submittedName>
        <fullName evidence="2">Oxidoreductase</fullName>
    </submittedName>
</protein>
<dbReference type="OrthoDB" id="5194370at2"/>
<dbReference type="AlphaFoldDB" id="A0A0J7ZAL9"/>
<dbReference type="EMBL" id="LFNT01000022">
    <property type="protein sequence ID" value="KMS73126.1"/>
    <property type="molecule type" value="Genomic_DNA"/>
</dbReference>
<sequence length="521" mass="56874">MVGDEVPDDLTAAEVGMWQAFRNGSEYDLRIGSAEEDDANGSSAWGPERTVRARIVALLLLSGPQALPGRAAALKITGVRIDGPLDLSNSQIDVPVEVRGCRFEKPVRLVDCHMRTVIFHGCAIPALEAARLATTGDLQLSSCTVYDGISMPQAQIGTDLTVNLLCLYSDRRDRAWNGDGMNVAQDLNAEGLSSHGMISLRGARIGGQLNFRGASLRHPHGRWALNALRLVVEESLVISAMAEPDTPDTGNGIPTRLARMRRAEVHGGILLDGATFGNSLVVDHARLHLTDGQEMSLRSIQAPELRFMPERPERGRINLTNATVSRLVDRADSWPGPGQLNLQGFTYETLIPGGPFPLRARLAWLANATPEYSPEPYDRLAASLRASGEDLDANEVILAKLRRRRESLPLLLRAWDGFQDVALGYGYRPARGLFWLLSLWLAGSLWFAFHPPPPLSSEESPHWQPAIYTLDLLLPVLNLGQEAAWRTSGASQWIALSLVILGWLLATILTAGAAAVILRRN</sequence>
<comment type="caution">
    <text evidence="2">The sequence shown here is derived from an EMBL/GenBank/DDBJ whole genome shotgun (WGS) entry which is preliminary data.</text>
</comment>
<keyword evidence="1" id="KW-1133">Transmembrane helix</keyword>
<gene>
    <name evidence="2" type="ORF">ACM01_20430</name>
</gene>
<accession>A0A0J7ZAL9</accession>
<proteinExistence type="predicted"/>
<dbReference type="PATRIC" id="fig|1938.3.peg.2982"/>
<name>A0A0J7ZAL9_STRVR</name>
<reference evidence="2 3" key="1">
    <citation type="submission" date="2015-06" db="EMBL/GenBank/DDBJ databases">
        <authorList>
            <person name="Ju K.-S."/>
            <person name="Doroghazi J.R."/>
            <person name="Metcalf W.W."/>
        </authorList>
    </citation>
    <scope>NUCLEOTIDE SEQUENCE [LARGE SCALE GENOMIC DNA]</scope>
    <source>
        <strain evidence="2 3">NRRL 3414</strain>
    </source>
</reference>
<dbReference type="Proteomes" id="UP000037432">
    <property type="component" value="Unassembled WGS sequence"/>
</dbReference>
<evidence type="ECO:0000313" key="3">
    <source>
        <dbReference type="Proteomes" id="UP000037432"/>
    </source>
</evidence>
<organism evidence="2 3">
    <name type="scientific">Streptomyces viridochromogenes</name>
    <dbReference type="NCBI Taxonomy" id="1938"/>
    <lineage>
        <taxon>Bacteria</taxon>
        <taxon>Bacillati</taxon>
        <taxon>Actinomycetota</taxon>
        <taxon>Actinomycetes</taxon>
        <taxon>Kitasatosporales</taxon>
        <taxon>Streptomycetaceae</taxon>
        <taxon>Streptomyces</taxon>
    </lineage>
</organism>
<evidence type="ECO:0000313" key="2">
    <source>
        <dbReference type="EMBL" id="KMS73126.1"/>
    </source>
</evidence>